<evidence type="ECO:0000259" key="4">
    <source>
        <dbReference type="Pfam" id="PF00251"/>
    </source>
</evidence>
<dbReference type="Pfam" id="PF00251">
    <property type="entry name" value="Glyco_hydro_32N"/>
    <property type="match status" value="1"/>
</dbReference>
<dbReference type="AlphaFoldDB" id="A0AA46TQL8"/>
<evidence type="ECO:0000256" key="3">
    <source>
        <dbReference type="ARBA" id="ARBA00023295"/>
    </source>
</evidence>
<evidence type="ECO:0000313" key="5">
    <source>
        <dbReference type="EMBL" id="UYO74746.1"/>
    </source>
</evidence>
<dbReference type="SUPFAM" id="SSF75005">
    <property type="entry name" value="Arabinanase/levansucrase/invertase"/>
    <property type="match status" value="1"/>
</dbReference>
<evidence type="ECO:0000313" key="6">
    <source>
        <dbReference type="Proteomes" id="UP001164935"/>
    </source>
</evidence>
<dbReference type="PANTHER" id="PTHR42800:SF1">
    <property type="entry name" value="EXOINULINASE INUD (AFU_ORTHOLOGUE AFUA_5G00480)"/>
    <property type="match status" value="1"/>
</dbReference>
<keyword evidence="2 5" id="KW-0378">Hydrolase</keyword>
<keyword evidence="3" id="KW-0326">Glycosidase</keyword>
<dbReference type="InterPro" id="IPR001362">
    <property type="entry name" value="Glyco_hydro_32"/>
</dbReference>
<dbReference type="Proteomes" id="UP001164935">
    <property type="component" value="Chromosome"/>
</dbReference>
<dbReference type="InterPro" id="IPR013148">
    <property type="entry name" value="Glyco_hydro_32_N"/>
</dbReference>
<reference evidence="5" key="1">
    <citation type="submission" date="2022-05" db="EMBL/GenBank/DDBJ databases">
        <title>Complete sequence of a novel PHA-producing Halomonas strain.</title>
        <authorList>
            <person name="Zheng Z."/>
        </authorList>
    </citation>
    <scope>NUCLEOTIDE SEQUENCE</scope>
    <source>
        <strain evidence="5">ZZQ-149</strain>
    </source>
</reference>
<evidence type="ECO:0000256" key="1">
    <source>
        <dbReference type="ARBA" id="ARBA00009902"/>
    </source>
</evidence>
<sequence>MSLVEFSPLRPALHFTPPMGWMNDPNGLVYFEGEYHLFYQYHPHDTVWGPMHWGHAVSTDLCRWEHLPIALAPDAQGACFSGSAIVDEHDVTGLFDGQPGLLAFYTCHRVLSDDPEDYEQSQCLAYSRDKGRTWQRYASNPVLPAPGFKDFRDPKVVWHAATQRWVMALACGQEIHFYTSENLLHWQFASAFGEGHGAHTQHPWECPDLFELPVEGAKNGQATSRWVLIVGIGATPDNAFGSFTHYFVGEFDGQRFTNDHSPDDVMMMDEGRDFYAVQSWSNTSGRRLAVAWLNNWQYANHTPEAGWRGMMSLPRELTLRATSSGIQLCQRIARECHEALTAVSQSIPPQAILGVGQYSVLTSLPLVSRGVLALTLTAGSRVALSLQQGDHQQLTLEAGEEDVALRYTRNGVNGQAAFDDHFTCDHAAGSVDSLTVTIEWWCDHGSLEILVNGATQQRAISQVSFTQAKGSVDVSVLEGSVSLLEGSVVSSKEAVAQEKVASSCTN</sequence>
<dbReference type="KEGG" id="hqn:M0220_00870"/>
<dbReference type="PROSITE" id="PS00609">
    <property type="entry name" value="GLYCOSYL_HYDROL_F32"/>
    <property type="match status" value="1"/>
</dbReference>
<dbReference type="GO" id="GO:0005987">
    <property type="term" value="P:sucrose catabolic process"/>
    <property type="evidence" value="ECO:0007669"/>
    <property type="project" value="TreeGrafter"/>
</dbReference>
<organism evidence="5 6">
    <name type="scientific">Halomonas qinghailakensis</name>
    <dbReference type="NCBI Taxonomy" id="2937790"/>
    <lineage>
        <taxon>Bacteria</taxon>
        <taxon>Pseudomonadati</taxon>
        <taxon>Pseudomonadota</taxon>
        <taxon>Gammaproteobacteria</taxon>
        <taxon>Oceanospirillales</taxon>
        <taxon>Halomonadaceae</taxon>
        <taxon>Halomonas</taxon>
    </lineage>
</organism>
<accession>A0AA46TQL8</accession>
<name>A0AA46TQL8_9GAMM</name>
<dbReference type="PANTHER" id="PTHR42800">
    <property type="entry name" value="EXOINULINASE INUD (AFU_ORTHOLOGUE AFUA_5G00480)"/>
    <property type="match status" value="1"/>
</dbReference>
<dbReference type="GO" id="GO:0005737">
    <property type="term" value="C:cytoplasm"/>
    <property type="evidence" value="ECO:0007669"/>
    <property type="project" value="TreeGrafter"/>
</dbReference>
<dbReference type="GO" id="GO:0004575">
    <property type="term" value="F:sucrose alpha-glucosidase activity"/>
    <property type="evidence" value="ECO:0007669"/>
    <property type="project" value="TreeGrafter"/>
</dbReference>
<dbReference type="Gene3D" id="2.115.10.20">
    <property type="entry name" value="Glycosyl hydrolase domain, family 43"/>
    <property type="match status" value="1"/>
</dbReference>
<evidence type="ECO:0000256" key="2">
    <source>
        <dbReference type="ARBA" id="ARBA00022801"/>
    </source>
</evidence>
<dbReference type="InterPro" id="IPR018053">
    <property type="entry name" value="Glyco_hydro_32_AS"/>
</dbReference>
<feature type="domain" description="Glycosyl hydrolase family 32 N-terminal" evidence="4">
    <location>
        <begin position="14"/>
        <end position="330"/>
    </location>
</feature>
<gene>
    <name evidence="5" type="ORF">M0220_00870</name>
</gene>
<proteinExistence type="inferred from homology"/>
<dbReference type="EMBL" id="CP096973">
    <property type="protein sequence ID" value="UYO74746.1"/>
    <property type="molecule type" value="Genomic_DNA"/>
</dbReference>
<protein>
    <submittedName>
        <fullName evidence="5">Glycoside hydrolase family 32 protein</fullName>
    </submittedName>
</protein>
<keyword evidence="6" id="KW-1185">Reference proteome</keyword>
<dbReference type="RefSeq" id="WP_264018407.1">
    <property type="nucleotide sequence ID" value="NZ_CP096973.1"/>
</dbReference>
<comment type="similarity">
    <text evidence="1">Belongs to the glycosyl hydrolase 32 family.</text>
</comment>
<dbReference type="InterPro" id="IPR023296">
    <property type="entry name" value="Glyco_hydro_beta-prop_sf"/>
</dbReference>
<dbReference type="CDD" id="cd18622">
    <property type="entry name" value="GH32_Inu-like"/>
    <property type="match status" value="1"/>
</dbReference>
<dbReference type="SMART" id="SM00640">
    <property type="entry name" value="Glyco_32"/>
    <property type="match status" value="1"/>
</dbReference>